<proteinExistence type="predicted"/>
<evidence type="ECO:0000313" key="1">
    <source>
        <dbReference type="EMBL" id="MCD7472353.1"/>
    </source>
</evidence>
<feature type="non-terminal residue" evidence="1">
    <location>
        <position position="1"/>
    </location>
</feature>
<dbReference type="EMBL" id="JACEIK010001818">
    <property type="protein sequence ID" value="MCD7472353.1"/>
    <property type="molecule type" value="Genomic_DNA"/>
</dbReference>
<evidence type="ECO:0000313" key="2">
    <source>
        <dbReference type="Proteomes" id="UP000823775"/>
    </source>
</evidence>
<reference evidence="1 2" key="1">
    <citation type="journal article" date="2021" name="BMC Genomics">
        <title>Datura genome reveals duplications of psychoactive alkaloid biosynthetic genes and high mutation rate following tissue culture.</title>
        <authorList>
            <person name="Rajewski A."/>
            <person name="Carter-House D."/>
            <person name="Stajich J."/>
            <person name="Litt A."/>
        </authorList>
    </citation>
    <scope>NUCLEOTIDE SEQUENCE [LARGE SCALE GENOMIC DNA]</scope>
    <source>
        <strain evidence="1">AR-01</strain>
    </source>
</reference>
<sequence>SAQGQRWLKLVNTEVDVSCDSGEIWVATHKTPAKHGSQGGELGLVVVTYAWKGNT</sequence>
<protein>
    <submittedName>
        <fullName evidence="1">Uncharacterized protein</fullName>
    </submittedName>
</protein>
<accession>A0ABS8TNC6</accession>
<comment type="caution">
    <text evidence="1">The sequence shown here is derived from an EMBL/GenBank/DDBJ whole genome shotgun (WGS) entry which is preliminary data.</text>
</comment>
<dbReference type="Proteomes" id="UP000823775">
    <property type="component" value="Unassembled WGS sequence"/>
</dbReference>
<gene>
    <name evidence="1" type="ORF">HAX54_013509</name>
</gene>
<keyword evidence="2" id="KW-1185">Reference proteome</keyword>
<organism evidence="1 2">
    <name type="scientific">Datura stramonium</name>
    <name type="common">Jimsonweed</name>
    <name type="synonym">Common thornapple</name>
    <dbReference type="NCBI Taxonomy" id="4076"/>
    <lineage>
        <taxon>Eukaryota</taxon>
        <taxon>Viridiplantae</taxon>
        <taxon>Streptophyta</taxon>
        <taxon>Embryophyta</taxon>
        <taxon>Tracheophyta</taxon>
        <taxon>Spermatophyta</taxon>
        <taxon>Magnoliopsida</taxon>
        <taxon>eudicotyledons</taxon>
        <taxon>Gunneridae</taxon>
        <taxon>Pentapetalae</taxon>
        <taxon>asterids</taxon>
        <taxon>lamiids</taxon>
        <taxon>Solanales</taxon>
        <taxon>Solanaceae</taxon>
        <taxon>Solanoideae</taxon>
        <taxon>Datureae</taxon>
        <taxon>Datura</taxon>
    </lineage>
</organism>
<name>A0ABS8TNC6_DATST</name>